<keyword evidence="1" id="KW-0472">Membrane</keyword>
<name>T1IZ34_STRMM</name>
<dbReference type="PANTHER" id="PTHR31463">
    <property type="entry name" value="MACROPHAGE-EXPRESSED GENE 1 PROTEIN"/>
    <property type="match status" value="1"/>
</dbReference>
<evidence type="ECO:0000259" key="2">
    <source>
        <dbReference type="PROSITE" id="PS51412"/>
    </source>
</evidence>
<dbReference type="OMA" id="YECHTES"/>
<feature type="domain" description="MACPF" evidence="2">
    <location>
        <begin position="23"/>
        <end position="364"/>
    </location>
</feature>
<dbReference type="PANTHER" id="PTHR31463:SF1">
    <property type="entry name" value="MACROPHAGE-EXPRESSED GENE 1 PROTEIN"/>
    <property type="match status" value="1"/>
</dbReference>
<dbReference type="SMART" id="SM00457">
    <property type="entry name" value="MACPF"/>
    <property type="match status" value="1"/>
</dbReference>
<keyword evidence="1" id="KW-0812">Transmembrane</keyword>
<evidence type="ECO:0000313" key="3">
    <source>
        <dbReference type="EnsemblMetazoa" id="SMAR006505-PA"/>
    </source>
</evidence>
<dbReference type="AlphaFoldDB" id="T1IZ34"/>
<dbReference type="EMBL" id="AFFK01020382">
    <property type="status" value="NOT_ANNOTATED_CDS"/>
    <property type="molecule type" value="Genomic_DNA"/>
</dbReference>
<feature type="transmembrane region" description="Helical" evidence="1">
    <location>
        <begin position="643"/>
        <end position="663"/>
    </location>
</feature>
<evidence type="ECO:0000313" key="4">
    <source>
        <dbReference type="Proteomes" id="UP000014500"/>
    </source>
</evidence>
<keyword evidence="1" id="KW-1133">Transmembrane helix</keyword>
<sequence length="675" mass="76866">MNNSNCLDTHALLTHTRISTRRLYSHLTMLLLVLLLLKIYPNTGYELVEAKCHDLPKLGVLPGQGWDALTSKDKSKVIELTYNECKMTSDGKYLIPDGTEAILIKTKDMQVNSELLEHWSNYTTITAKGFKVGIGFWPTEYLALYASYSEDYKQIKWLQVKYRAVATRIQLRNSLYHIRAEPDASLTPALRKQFLEVIRAVGRNHTDKALYLLQLIVRDYGTHYSKSVDAGAIFVKEDFLKTSFVRNHEKEETKILSSSKVSFFELIDLSWQNKQELDGSFVNEYKNAVVDKRSRAIGGPNWVLGMSANEWLAGTSENMVAIDRSGDLLSSLITPTRFPNAPHMVLRNVYEMLGKTIQDYYKFNIHGGCTQPTSPNFDYSANLEDGSCEALVNDHSFGGVYQTCDQSYYTDKHDACSRFIRKNELTGDVTCPTNFVSTLLYSQSTGYQFYFNYPWQECSGIWWWKKCWYNDNHQKHTGNIIVSSYICMATSSSSLKETSYLFGGLYSPEVVNVHTKSNNCPSKFRSVQLFYDGRLTICIRNNRDASLHYALSFGGLTSCKTKLRCPSGYHGRLATILEGCQINYCLHSSTPDLNLAEPLLVQPPFINGTGIFQPISADDEVDYDEYGMPQRIVSEEVENRVNVGILASFCLMFLCALVCFVYWQRNRLFFICTKC</sequence>
<dbReference type="GO" id="GO:0002250">
    <property type="term" value="P:adaptive immune response"/>
    <property type="evidence" value="ECO:0007669"/>
    <property type="project" value="UniProtKB-KW"/>
</dbReference>
<organism evidence="3 4">
    <name type="scientific">Strigamia maritima</name>
    <name type="common">European centipede</name>
    <name type="synonym">Geophilus maritimus</name>
    <dbReference type="NCBI Taxonomy" id="126957"/>
    <lineage>
        <taxon>Eukaryota</taxon>
        <taxon>Metazoa</taxon>
        <taxon>Ecdysozoa</taxon>
        <taxon>Arthropoda</taxon>
        <taxon>Myriapoda</taxon>
        <taxon>Chilopoda</taxon>
        <taxon>Pleurostigmophora</taxon>
        <taxon>Geophilomorpha</taxon>
        <taxon>Linotaeniidae</taxon>
        <taxon>Strigamia</taxon>
    </lineage>
</organism>
<accession>T1IZ34</accession>
<dbReference type="Proteomes" id="UP000014500">
    <property type="component" value="Unassembled WGS sequence"/>
</dbReference>
<dbReference type="GO" id="GO:0030670">
    <property type="term" value="C:phagocytic vesicle membrane"/>
    <property type="evidence" value="ECO:0007669"/>
    <property type="project" value="UniProtKB-SubCell"/>
</dbReference>
<dbReference type="GO" id="GO:0045087">
    <property type="term" value="P:innate immune response"/>
    <property type="evidence" value="ECO:0007669"/>
    <property type="project" value="UniProtKB-KW"/>
</dbReference>
<dbReference type="PROSITE" id="PS51412">
    <property type="entry name" value="MACPF_2"/>
    <property type="match status" value="1"/>
</dbReference>
<reference evidence="4" key="1">
    <citation type="submission" date="2011-05" db="EMBL/GenBank/DDBJ databases">
        <authorList>
            <person name="Richards S.R."/>
            <person name="Qu J."/>
            <person name="Jiang H."/>
            <person name="Jhangiani S.N."/>
            <person name="Agravi P."/>
            <person name="Goodspeed R."/>
            <person name="Gross S."/>
            <person name="Mandapat C."/>
            <person name="Jackson L."/>
            <person name="Mathew T."/>
            <person name="Pu L."/>
            <person name="Thornton R."/>
            <person name="Saada N."/>
            <person name="Wilczek-Boney K.B."/>
            <person name="Lee S."/>
            <person name="Kovar C."/>
            <person name="Wu Y."/>
            <person name="Scherer S.E."/>
            <person name="Worley K.C."/>
            <person name="Muzny D.M."/>
            <person name="Gibbs R."/>
        </authorList>
    </citation>
    <scope>NUCLEOTIDE SEQUENCE</scope>
    <source>
        <strain evidence="4">Brora</strain>
    </source>
</reference>
<keyword evidence="4" id="KW-1185">Reference proteome</keyword>
<dbReference type="HOGENOM" id="CLU_023578_2_0_1"/>
<dbReference type="InterPro" id="IPR039707">
    <property type="entry name" value="MPEG1"/>
</dbReference>
<proteinExistence type="predicted"/>
<dbReference type="Pfam" id="PF01823">
    <property type="entry name" value="MACPF"/>
    <property type="match status" value="1"/>
</dbReference>
<dbReference type="PhylomeDB" id="T1IZ34"/>
<protein>
    <recommendedName>
        <fullName evidence="2">MACPF domain-containing protein</fullName>
    </recommendedName>
</protein>
<feature type="transmembrane region" description="Helical" evidence="1">
    <location>
        <begin position="23"/>
        <end position="41"/>
    </location>
</feature>
<dbReference type="InterPro" id="IPR020864">
    <property type="entry name" value="MACPF"/>
</dbReference>
<dbReference type="EnsemblMetazoa" id="SMAR006505-RA">
    <property type="protein sequence ID" value="SMAR006505-PA"/>
    <property type="gene ID" value="SMAR006505"/>
</dbReference>
<evidence type="ECO:0000256" key="1">
    <source>
        <dbReference type="SAM" id="Phobius"/>
    </source>
</evidence>
<reference evidence="3" key="2">
    <citation type="submission" date="2015-02" db="UniProtKB">
        <authorList>
            <consortium name="EnsemblMetazoa"/>
        </authorList>
    </citation>
    <scope>IDENTIFICATION</scope>
</reference>